<dbReference type="PROSITE" id="PS50109">
    <property type="entry name" value="HIS_KIN"/>
    <property type="match status" value="1"/>
</dbReference>
<evidence type="ECO:0000313" key="12">
    <source>
        <dbReference type="Proteomes" id="UP000184387"/>
    </source>
</evidence>
<keyword evidence="6 11" id="KW-0418">Kinase</keyword>
<dbReference type="Gene3D" id="3.30.565.10">
    <property type="entry name" value="Histidine kinase-like ATPase, C-terminal domain"/>
    <property type="match status" value="1"/>
</dbReference>
<feature type="transmembrane region" description="Helical" evidence="9">
    <location>
        <begin position="130"/>
        <end position="150"/>
    </location>
</feature>
<keyword evidence="9" id="KW-1133">Transmembrane helix</keyword>
<gene>
    <name evidence="11" type="ORF">SAMN02745194_05044</name>
</gene>
<evidence type="ECO:0000256" key="3">
    <source>
        <dbReference type="ARBA" id="ARBA00022553"/>
    </source>
</evidence>
<protein>
    <recommendedName>
        <fullName evidence="2">histidine kinase</fullName>
        <ecNumber evidence="2">2.7.13.3</ecNumber>
    </recommendedName>
</protein>
<dbReference type="GO" id="GO:0005524">
    <property type="term" value="F:ATP binding"/>
    <property type="evidence" value="ECO:0007669"/>
    <property type="project" value="UniProtKB-KW"/>
</dbReference>
<comment type="catalytic activity">
    <reaction evidence="1">
        <text>ATP + protein L-histidine = ADP + protein N-phospho-L-histidine.</text>
        <dbReference type="EC" id="2.7.13.3"/>
    </reaction>
</comment>
<keyword evidence="5" id="KW-0547">Nucleotide-binding</keyword>
<evidence type="ECO:0000256" key="7">
    <source>
        <dbReference type="ARBA" id="ARBA00022840"/>
    </source>
</evidence>
<feature type="transmembrane region" description="Helical" evidence="9">
    <location>
        <begin position="235"/>
        <end position="256"/>
    </location>
</feature>
<dbReference type="AlphaFoldDB" id="A0A1M6SZL5"/>
<dbReference type="STRING" id="198092.SAMN02745194_05044"/>
<keyword evidence="4" id="KW-0808">Transferase</keyword>
<dbReference type="Gene3D" id="3.30.450.20">
    <property type="entry name" value="PAS domain"/>
    <property type="match status" value="1"/>
</dbReference>
<dbReference type="PANTHER" id="PTHR41523:SF8">
    <property type="entry name" value="ETHYLENE RESPONSE SENSOR PROTEIN"/>
    <property type="match status" value="1"/>
</dbReference>
<dbReference type="SUPFAM" id="SSF55874">
    <property type="entry name" value="ATPase domain of HSP90 chaperone/DNA topoisomerase II/histidine kinase"/>
    <property type="match status" value="1"/>
</dbReference>
<keyword evidence="7" id="KW-0067">ATP-binding</keyword>
<keyword evidence="12" id="KW-1185">Reference proteome</keyword>
<evidence type="ECO:0000313" key="11">
    <source>
        <dbReference type="EMBL" id="SHK50116.1"/>
    </source>
</evidence>
<evidence type="ECO:0000256" key="6">
    <source>
        <dbReference type="ARBA" id="ARBA00022777"/>
    </source>
</evidence>
<feature type="transmembrane region" description="Helical" evidence="9">
    <location>
        <begin position="211"/>
        <end position="228"/>
    </location>
</feature>
<dbReference type="Proteomes" id="UP000184387">
    <property type="component" value="Unassembled WGS sequence"/>
</dbReference>
<evidence type="ECO:0000256" key="8">
    <source>
        <dbReference type="SAM" id="MobiDB-lite"/>
    </source>
</evidence>
<dbReference type="EC" id="2.7.13.3" evidence="2"/>
<name>A0A1M6SZL5_9PROT</name>
<dbReference type="Pfam" id="PF17158">
    <property type="entry name" value="MASE4"/>
    <property type="match status" value="1"/>
</dbReference>
<keyword evidence="9" id="KW-0472">Membrane</keyword>
<feature type="transmembrane region" description="Helical" evidence="9">
    <location>
        <begin position="32"/>
        <end position="51"/>
    </location>
</feature>
<reference evidence="11 12" key="1">
    <citation type="submission" date="2016-11" db="EMBL/GenBank/DDBJ databases">
        <authorList>
            <person name="Jaros S."/>
            <person name="Januszkiewicz K."/>
            <person name="Wedrychowicz H."/>
        </authorList>
    </citation>
    <scope>NUCLEOTIDE SEQUENCE [LARGE SCALE GENOMIC DNA]</scope>
    <source>
        <strain evidence="11 12">DSM 14916</strain>
    </source>
</reference>
<accession>A0A1M6SZL5</accession>
<dbReference type="SMART" id="SM00387">
    <property type="entry name" value="HATPase_c"/>
    <property type="match status" value="1"/>
</dbReference>
<feature type="domain" description="Histidine kinase" evidence="10">
    <location>
        <begin position="323"/>
        <end position="516"/>
    </location>
</feature>
<evidence type="ECO:0000259" key="10">
    <source>
        <dbReference type="PROSITE" id="PS50109"/>
    </source>
</evidence>
<dbReference type="RefSeq" id="WP_073140622.1">
    <property type="nucleotide sequence ID" value="NZ_FQZF01000066.1"/>
</dbReference>
<feature type="transmembrane region" description="Helical" evidence="9">
    <location>
        <begin position="57"/>
        <end position="79"/>
    </location>
</feature>
<evidence type="ECO:0000256" key="2">
    <source>
        <dbReference type="ARBA" id="ARBA00012438"/>
    </source>
</evidence>
<dbReference type="EMBL" id="FQZF01000066">
    <property type="protein sequence ID" value="SHK50116.1"/>
    <property type="molecule type" value="Genomic_DNA"/>
</dbReference>
<dbReference type="Pfam" id="PF02518">
    <property type="entry name" value="HATPase_c"/>
    <property type="match status" value="1"/>
</dbReference>
<dbReference type="InterPro" id="IPR005467">
    <property type="entry name" value="His_kinase_dom"/>
</dbReference>
<keyword evidence="3" id="KW-0597">Phosphoprotein</keyword>
<dbReference type="InterPro" id="IPR003594">
    <property type="entry name" value="HATPase_dom"/>
</dbReference>
<dbReference type="InterPro" id="IPR036890">
    <property type="entry name" value="HATPase_C_sf"/>
</dbReference>
<dbReference type="InterPro" id="IPR011495">
    <property type="entry name" value="Sig_transdc_His_kin_sub2_dim/P"/>
</dbReference>
<proteinExistence type="predicted"/>
<evidence type="ECO:0000256" key="1">
    <source>
        <dbReference type="ARBA" id="ARBA00000085"/>
    </source>
</evidence>
<keyword evidence="9" id="KW-0812">Transmembrane</keyword>
<feature type="region of interest" description="Disordered" evidence="8">
    <location>
        <begin position="1"/>
        <end position="24"/>
    </location>
</feature>
<feature type="transmembrane region" description="Helical" evidence="9">
    <location>
        <begin position="268"/>
        <end position="286"/>
    </location>
</feature>
<dbReference type="InterPro" id="IPR033424">
    <property type="entry name" value="MASE4"/>
</dbReference>
<dbReference type="Pfam" id="PF07568">
    <property type="entry name" value="HisKA_2"/>
    <property type="match status" value="1"/>
</dbReference>
<sequence>MPPDAAVASPPAGTGLTRDPTGPTSPGALRPILVTLALYAALTLALLPIAATRGPEIPAITPVFAAVVLVTELATSFLLFVQFREARSWSLLLLACAYLYASLMAGLHLLTFPGAILPGQPVIGTPASTAWAFLLWLVGYGALTLAAIITEHLAPGRGATPATTARAATTAALAVLAFVLAATATITGGITHMPALMDGPAWTPLNATINYASLAMITAGLALILASVGKRNALFRWLGLALAAMLAANLLSLAGGARYTLGWSLGRLSWLIAAGILFLFFMRQFARHQRALARARQTLEQRVADRTAELTQTLRQRDLLLREVHHRVKNNLQVVDSLMDMEARRIADPEAREAFARLRHRVLTLGLVHQQLVRAEDLETFSIAPFLNDLLANLATSLAAAERGIAITTTAEPIPVTLDLAIPIGLIVNELVSNVFKHSGARNLAVDVRRTGPATIRLTVADDGASPAPIPTLAADRRRAGAGSRIIAGLTRQLGGQIETTHEQGTRVRITMPLPEPT</sequence>
<dbReference type="GO" id="GO:0004673">
    <property type="term" value="F:protein histidine kinase activity"/>
    <property type="evidence" value="ECO:0007669"/>
    <property type="project" value="UniProtKB-EC"/>
</dbReference>
<dbReference type="PANTHER" id="PTHR41523">
    <property type="entry name" value="TWO-COMPONENT SYSTEM SENSOR PROTEIN"/>
    <property type="match status" value="1"/>
</dbReference>
<evidence type="ECO:0000256" key="5">
    <source>
        <dbReference type="ARBA" id="ARBA00022741"/>
    </source>
</evidence>
<evidence type="ECO:0000256" key="4">
    <source>
        <dbReference type="ARBA" id="ARBA00022679"/>
    </source>
</evidence>
<organism evidence="11 12">
    <name type="scientific">Muricoccus roseus</name>
    <dbReference type="NCBI Taxonomy" id="198092"/>
    <lineage>
        <taxon>Bacteria</taxon>
        <taxon>Pseudomonadati</taxon>
        <taxon>Pseudomonadota</taxon>
        <taxon>Alphaproteobacteria</taxon>
        <taxon>Acetobacterales</taxon>
        <taxon>Roseomonadaceae</taxon>
        <taxon>Muricoccus</taxon>
    </lineage>
</organism>
<evidence type="ECO:0000256" key="9">
    <source>
        <dbReference type="SAM" id="Phobius"/>
    </source>
</evidence>
<feature type="transmembrane region" description="Helical" evidence="9">
    <location>
        <begin position="91"/>
        <end position="110"/>
    </location>
</feature>
<feature type="transmembrane region" description="Helical" evidence="9">
    <location>
        <begin position="171"/>
        <end position="191"/>
    </location>
</feature>